<organism evidence="4 5">
    <name type="scientific">Nocardioides conyzicola</name>
    <dbReference type="NCBI Taxonomy" id="1651781"/>
    <lineage>
        <taxon>Bacteria</taxon>
        <taxon>Bacillati</taxon>
        <taxon>Actinomycetota</taxon>
        <taxon>Actinomycetes</taxon>
        <taxon>Propionibacteriales</taxon>
        <taxon>Nocardioidaceae</taxon>
        <taxon>Nocardioides</taxon>
    </lineage>
</organism>
<keyword evidence="2" id="KW-0472">Membrane</keyword>
<dbReference type="Pfam" id="PF25591">
    <property type="entry name" value="LRV_2"/>
    <property type="match status" value="1"/>
</dbReference>
<name>A0ABP8Y2M0_9ACTN</name>
<keyword evidence="5" id="KW-1185">Reference proteome</keyword>
<feature type="compositionally biased region" description="Pro residues" evidence="1">
    <location>
        <begin position="108"/>
        <end position="133"/>
    </location>
</feature>
<evidence type="ECO:0000313" key="5">
    <source>
        <dbReference type="Proteomes" id="UP001499974"/>
    </source>
</evidence>
<dbReference type="RefSeq" id="WP_345524070.1">
    <property type="nucleotide sequence ID" value="NZ_BAABKM010000005.1"/>
</dbReference>
<proteinExistence type="predicted"/>
<evidence type="ECO:0000259" key="3">
    <source>
        <dbReference type="Pfam" id="PF25591"/>
    </source>
</evidence>
<gene>
    <name evidence="4" type="ORF">GCM10023349_45660</name>
</gene>
<feature type="compositionally biased region" description="Low complexity" evidence="1">
    <location>
        <begin position="58"/>
        <end position="68"/>
    </location>
</feature>
<feature type="region of interest" description="Disordered" evidence="1">
    <location>
        <begin position="182"/>
        <end position="251"/>
    </location>
</feature>
<reference evidence="5" key="1">
    <citation type="journal article" date="2019" name="Int. J. Syst. Evol. Microbiol.">
        <title>The Global Catalogue of Microorganisms (GCM) 10K type strain sequencing project: providing services to taxonomists for standard genome sequencing and annotation.</title>
        <authorList>
            <consortium name="The Broad Institute Genomics Platform"/>
            <consortium name="The Broad Institute Genome Sequencing Center for Infectious Disease"/>
            <person name="Wu L."/>
            <person name="Ma J."/>
        </authorList>
    </citation>
    <scope>NUCLEOTIDE SEQUENCE [LARGE SCALE GENOMIC DNA]</scope>
    <source>
        <strain evidence="5">JCM 18531</strain>
    </source>
</reference>
<feature type="compositionally biased region" description="Low complexity" evidence="1">
    <location>
        <begin position="189"/>
        <end position="211"/>
    </location>
</feature>
<feature type="compositionally biased region" description="Pro residues" evidence="1">
    <location>
        <begin position="69"/>
        <end position="100"/>
    </location>
</feature>
<keyword evidence="2" id="KW-0812">Transmembrane</keyword>
<dbReference type="InterPro" id="IPR057893">
    <property type="entry name" value="LRV_2"/>
</dbReference>
<evidence type="ECO:0000256" key="2">
    <source>
        <dbReference type="SAM" id="Phobius"/>
    </source>
</evidence>
<keyword evidence="2" id="KW-1133">Transmembrane helix</keyword>
<dbReference type="EMBL" id="BAABKM010000005">
    <property type="protein sequence ID" value="GAA4720402.1"/>
    <property type="molecule type" value="Genomic_DNA"/>
</dbReference>
<feature type="region of interest" description="Disordered" evidence="1">
    <location>
        <begin position="58"/>
        <end position="153"/>
    </location>
</feature>
<accession>A0ABP8Y2M0</accession>
<feature type="transmembrane region" description="Helical" evidence="2">
    <location>
        <begin position="156"/>
        <end position="178"/>
    </location>
</feature>
<sequence length="324" mass="32455">MAGDDLLREAQDPSTGPARLAEIAQTDRSTWQAVAGHPQAYDGLLAWLDEHGDDGVRATIAARAAASAAPPPPPPPPSAVTPPPPAPPAPAAPVDPPTPTQPLAAVPAGPPSGPPAGPPSGPPAGPPSGPPLAQPYGQPYGHQAPPPPAGGSSRNIALLAVAAVVVLALLGVGGYFGVTALTGDDDTSDASATTSSSAADPSDSSSPSSAESSDDSDTGGASDAFCSTLKDQQDANMELLSSPGADPDLDKLKDQLADSAQAFDELADDGPAEISDDLRAMADYYKTLQGMSDGSGDPSDFSSQIQPFAEASQRVAAYYYKNCD</sequence>
<feature type="domain" description="Leucine rich repeat variant" evidence="3">
    <location>
        <begin position="5"/>
        <end position="64"/>
    </location>
</feature>
<dbReference type="Proteomes" id="UP001499974">
    <property type="component" value="Unassembled WGS sequence"/>
</dbReference>
<evidence type="ECO:0000313" key="4">
    <source>
        <dbReference type="EMBL" id="GAA4720402.1"/>
    </source>
</evidence>
<comment type="caution">
    <text evidence="4">The sequence shown here is derived from an EMBL/GenBank/DDBJ whole genome shotgun (WGS) entry which is preliminary data.</text>
</comment>
<protein>
    <recommendedName>
        <fullName evidence="3">Leucine rich repeat variant domain-containing protein</fullName>
    </recommendedName>
</protein>
<evidence type="ECO:0000256" key="1">
    <source>
        <dbReference type="SAM" id="MobiDB-lite"/>
    </source>
</evidence>